<keyword evidence="2 4" id="KW-0697">Rotamase</keyword>
<comment type="similarity">
    <text evidence="4">Belongs to the cyclophilin-type PPIase family.</text>
</comment>
<dbReference type="GO" id="GO:0003755">
    <property type="term" value="F:peptidyl-prolyl cis-trans isomerase activity"/>
    <property type="evidence" value="ECO:0007669"/>
    <property type="project" value="UniProtKB-UniRule"/>
</dbReference>
<keyword evidence="5" id="KW-0472">Membrane</keyword>
<dbReference type="EC" id="5.2.1.8" evidence="4"/>
<evidence type="ECO:0000256" key="5">
    <source>
        <dbReference type="SAM" id="Phobius"/>
    </source>
</evidence>
<dbReference type="PRINTS" id="PR00153">
    <property type="entry name" value="CSAPPISMRASE"/>
</dbReference>
<protein>
    <recommendedName>
        <fullName evidence="4">Peptidyl-prolyl cis-trans isomerase</fullName>
        <shortName evidence="4">PPIase</shortName>
        <ecNumber evidence="4">5.2.1.8</ecNumber>
    </recommendedName>
</protein>
<evidence type="ECO:0000256" key="2">
    <source>
        <dbReference type="ARBA" id="ARBA00023110"/>
    </source>
</evidence>
<dbReference type="PANTHER" id="PTHR11071">
    <property type="entry name" value="PEPTIDYL-PROLYL CIS-TRANS ISOMERASE"/>
    <property type="match status" value="1"/>
</dbReference>
<dbReference type="OrthoDB" id="193499at2759"/>
<dbReference type="Pfam" id="PF00160">
    <property type="entry name" value="Pro_isomerase"/>
    <property type="match status" value="1"/>
</dbReference>
<evidence type="ECO:0000256" key="1">
    <source>
        <dbReference type="ARBA" id="ARBA00000971"/>
    </source>
</evidence>
<dbReference type="HOGENOM" id="CLU_1489457_0_0_1"/>
<dbReference type="InterPro" id="IPR029000">
    <property type="entry name" value="Cyclophilin-like_dom_sf"/>
</dbReference>
<dbReference type="EMBL" id="KN819626">
    <property type="protein sequence ID" value="KIJ08411.1"/>
    <property type="molecule type" value="Genomic_DNA"/>
</dbReference>
<dbReference type="GO" id="GO:0000324">
    <property type="term" value="C:fungal-type vacuole"/>
    <property type="evidence" value="ECO:0007669"/>
    <property type="project" value="TreeGrafter"/>
</dbReference>
<reference evidence="8" key="2">
    <citation type="submission" date="2015-01" db="EMBL/GenBank/DDBJ databases">
        <title>Evolutionary Origins and Diversification of the Mycorrhizal Mutualists.</title>
        <authorList>
            <consortium name="DOE Joint Genome Institute"/>
            <consortium name="Mycorrhizal Genomics Consortium"/>
            <person name="Kohler A."/>
            <person name="Kuo A."/>
            <person name="Nagy L.G."/>
            <person name="Floudas D."/>
            <person name="Copeland A."/>
            <person name="Barry K.W."/>
            <person name="Cichocki N."/>
            <person name="Veneault-Fourrey C."/>
            <person name="LaButti K."/>
            <person name="Lindquist E.A."/>
            <person name="Lipzen A."/>
            <person name="Lundell T."/>
            <person name="Morin E."/>
            <person name="Murat C."/>
            <person name="Riley R."/>
            <person name="Ohm R."/>
            <person name="Sun H."/>
            <person name="Tunlid A."/>
            <person name="Henrissat B."/>
            <person name="Grigoriev I.V."/>
            <person name="Hibbett D.S."/>
            <person name="Martin F."/>
        </authorList>
    </citation>
    <scope>NUCLEOTIDE SEQUENCE [LARGE SCALE GENOMIC DNA]</scope>
    <source>
        <strain evidence="8">ATCC 200175</strain>
    </source>
</reference>
<dbReference type="Proteomes" id="UP000053647">
    <property type="component" value="Unassembled WGS sequence"/>
</dbReference>
<proteinExistence type="inferred from homology"/>
<dbReference type="InterPro" id="IPR002130">
    <property type="entry name" value="Cyclophilin-type_PPIase_dom"/>
</dbReference>
<evidence type="ECO:0000259" key="6">
    <source>
        <dbReference type="PROSITE" id="PS50072"/>
    </source>
</evidence>
<organism evidence="7 8">
    <name type="scientific">Paxillus involutus ATCC 200175</name>
    <dbReference type="NCBI Taxonomy" id="664439"/>
    <lineage>
        <taxon>Eukaryota</taxon>
        <taxon>Fungi</taxon>
        <taxon>Dikarya</taxon>
        <taxon>Basidiomycota</taxon>
        <taxon>Agaricomycotina</taxon>
        <taxon>Agaricomycetes</taxon>
        <taxon>Agaricomycetidae</taxon>
        <taxon>Boletales</taxon>
        <taxon>Paxilineae</taxon>
        <taxon>Paxillaceae</taxon>
        <taxon>Paxillus</taxon>
    </lineage>
</organism>
<evidence type="ECO:0000313" key="8">
    <source>
        <dbReference type="Proteomes" id="UP000053647"/>
    </source>
</evidence>
<dbReference type="GO" id="GO:0005783">
    <property type="term" value="C:endoplasmic reticulum"/>
    <property type="evidence" value="ECO:0007669"/>
    <property type="project" value="TreeGrafter"/>
</dbReference>
<keyword evidence="8" id="KW-1185">Reference proteome</keyword>
<evidence type="ECO:0000256" key="4">
    <source>
        <dbReference type="RuleBase" id="RU363019"/>
    </source>
</evidence>
<accession>A0A0C9TM52</accession>
<dbReference type="GO" id="GO:0006457">
    <property type="term" value="P:protein folding"/>
    <property type="evidence" value="ECO:0007669"/>
    <property type="project" value="TreeGrafter"/>
</dbReference>
<dbReference type="PANTHER" id="PTHR11071:SF561">
    <property type="entry name" value="PEPTIDYL-PROLYL CIS-TRANS ISOMERASE D-RELATED"/>
    <property type="match status" value="1"/>
</dbReference>
<comment type="function">
    <text evidence="4">PPIases accelerate the folding of proteins. It catalyzes the cis-trans isomerization of proline imidic peptide bonds in oligopeptides.</text>
</comment>
<dbReference type="PROSITE" id="PS50072">
    <property type="entry name" value="CSA_PPIASE_2"/>
    <property type="match status" value="1"/>
</dbReference>
<comment type="catalytic activity">
    <reaction evidence="1 4">
        <text>[protein]-peptidylproline (omega=180) = [protein]-peptidylproline (omega=0)</text>
        <dbReference type="Rhea" id="RHEA:16237"/>
        <dbReference type="Rhea" id="RHEA-COMP:10747"/>
        <dbReference type="Rhea" id="RHEA-COMP:10748"/>
        <dbReference type="ChEBI" id="CHEBI:83833"/>
        <dbReference type="ChEBI" id="CHEBI:83834"/>
        <dbReference type="EC" id="5.2.1.8"/>
    </reaction>
</comment>
<gene>
    <name evidence="7" type="ORF">PAXINDRAFT_102570</name>
</gene>
<feature type="transmembrane region" description="Helical" evidence="5">
    <location>
        <begin position="132"/>
        <end position="153"/>
    </location>
</feature>
<evidence type="ECO:0000256" key="3">
    <source>
        <dbReference type="ARBA" id="ARBA00023235"/>
    </source>
</evidence>
<reference evidence="7 8" key="1">
    <citation type="submission" date="2014-06" db="EMBL/GenBank/DDBJ databases">
        <authorList>
            <consortium name="DOE Joint Genome Institute"/>
            <person name="Kuo A."/>
            <person name="Kohler A."/>
            <person name="Nagy L.G."/>
            <person name="Floudas D."/>
            <person name="Copeland A."/>
            <person name="Barry K.W."/>
            <person name="Cichocki N."/>
            <person name="Veneault-Fourrey C."/>
            <person name="LaButti K."/>
            <person name="Lindquist E.A."/>
            <person name="Lipzen A."/>
            <person name="Lundell T."/>
            <person name="Morin E."/>
            <person name="Murat C."/>
            <person name="Sun H."/>
            <person name="Tunlid A."/>
            <person name="Henrissat B."/>
            <person name="Grigoriev I.V."/>
            <person name="Hibbett D.S."/>
            <person name="Martin F."/>
            <person name="Nordberg H.P."/>
            <person name="Cantor M.N."/>
            <person name="Hua S.X."/>
        </authorList>
    </citation>
    <scope>NUCLEOTIDE SEQUENCE [LARGE SCALE GENOMIC DNA]</scope>
    <source>
        <strain evidence="7 8">ATCC 200175</strain>
    </source>
</reference>
<sequence length="181" mass="19689">MANSGKDTNGSQFFICTVITNWLDGKHVVFGQVLEGMDIVYAIEDVPKGRNDRPVEDVIIYDSGELPVEPVVDEEGKEDLEGELVPILETATSAAAAEVAPSTAAVLSPVVEDEKVEGDDVDAENPAGPSSAFLYLGLLLMFVTIPCAVYMWCGGRQLLRRVLRRRRGASYSLVKDDDLEK</sequence>
<dbReference type="Gene3D" id="2.40.100.10">
    <property type="entry name" value="Cyclophilin-like"/>
    <property type="match status" value="1"/>
</dbReference>
<feature type="domain" description="PPIase cyclophilin-type" evidence="6">
    <location>
        <begin position="1"/>
        <end position="65"/>
    </location>
</feature>
<dbReference type="AlphaFoldDB" id="A0A0C9TM52"/>
<keyword evidence="5" id="KW-0812">Transmembrane</keyword>
<name>A0A0C9TM52_PAXIN</name>
<keyword evidence="5" id="KW-1133">Transmembrane helix</keyword>
<evidence type="ECO:0000313" key="7">
    <source>
        <dbReference type="EMBL" id="KIJ08411.1"/>
    </source>
</evidence>
<dbReference type="SUPFAM" id="SSF50891">
    <property type="entry name" value="Cyclophilin-like"/>
    <property type="match status" value="1"/>
</dbReference>
<keyword evidence="3 4" id="KW-0413">Isomerase</keyword>
<dbReference type="GO" id="GO:0016018">
    <property type="term" value="F:cyclosporin A binding"/>
    <property type="evidence" value="ECO:0007669"/>
    <property type="project" value="TreeGrafter"/>
</dbReference>